<sequence>MVDNQTVNNNELALIANESVIDLANQKEKNKEESDSNAAMSISPLGHGCLSANLLDLREGLSICKVQISTVLATKDHVLLPLWKVRMRRWKGITGLDNSTIQSWIPSSEAFEYATRQRNFITVEPSNTDPPDKSSVALVDSEMEIDDTRRFALQNGKESSGTGTSASSLERQPHS</sequence>
<keyword evidence="3" id="KW-1185">Reference proteome</keyword>
<protein>
    <submittedName>
        <fullName evidence="2">Uncharacterized protein</fullName>
    </submittedName>
</protein>
<dbReference type="AlphaFoldDB" id="A0AAN9FB44"/>
<gene>
    <name evidence="2" type="ORF">RIF29_14090</name>
</gene>
<reference evidence="2 3" key="1">
    <citation type="submission" date="2024-01" db="EMBL/GenBank/DDBJ databases">
        <title>The genomes of 5 underutilized Papilionoideae crops provide insights into root nodulation and disease resistanc.</title>
        <authorList>
            <person name="Yuan L."/>
        </authorList>
    </citation>
    <scope>NUCLEOTIDE SEQUENCE [LARGE SCALE GENOMIC DNA]</scope>
    <source>
        <strain evidence="2">ZHUSHIDOU_FW_LH</strain>
        <tissue evidence="2">Leaf</tissue>
    </source>
</reference>
<comment type="caution">
    <text evidence="2">The sequence shown here is derived from an EMBL/GenBank/DDBJ whole genome shotgun (WGS) entry which is preliminary data.</text>
</comment>
<dbReference type="Proteomes" id="UP001372338">
    <property type="component" value="Unassembled WGS sequence"/>
</dbReference>
<evidence type="ECO:0000256" key="1">
    <source>
        <dbReference type="SAM" id="MobiDB-lite"/>
    </source>
</evidence>
<evidence type="ECO:0000313" key="2">
    <source>
        <dbReference type="EMBL" id="KAK7273044.1"/>
    </source>
</evidence>
<organism evidence="2 3">
    <name type="scientific">Crotalaria pallida</name>
    <name type="common">Smooth rattlebox</name>
    <name type="synonym">Crotalaria striata</name>
    <dbReference type="NCBI Taxonomy" id="3830"/>
    <lineage>
        <taxon>Eukaryota</taxon>
        <taxon>Viridiplantae</taxon>
        <taxon>Streptophyta</taxon>
        <taxon>Embryophyta</taxon>
        <taxon>Tracheophyta</taxon>
        <taxon>Spermatophyta</taxon>
        <taxon>Magnoliopsida</taxon>
        <taxon>eudicotyledons</taxon>
        <taxon>Gunneridae</taxon>
        <taxon>Pentapetalae</taxon>
        <taxon>rosids</taxon>
        <taxon>fabids</taxon>
        <taxon>Fabales</taxon>
        <taxon>Fabaceae</taxon>
        <taxon>Papilionoideae</taxon>
        <taxon>50 kb inversion clade</taxon>
        <taxon>genistoids sensu lato</taxon>
        <taxon>core genistoids</taxon>
        <taxon>Crotalarieae</taxon>
        <taxon>Crotalaria</taxon>
    </lineage>
</organism>
<feature type="region of interest" description="Disordered" evidence="1">
    <location>
        <begin position="149"/>
        <end position="175"/>
    </location>
</feature>
<accession>A0AAN9FB44</accession>
<name>A0AAN9FB44_CROPI</name>
<feature type="compositionally biased region" description="Polar residues" evidence="1">
    <location>
        <begin position="156"/>
        <end position="175"/>
    </location>
</feature>
<evidence type="ECO:0000313" key="3">
    <source>
        <dbReference type="Proteomes" id="UP001372338"/>
    </source>
</evidence>
<proteinExistence type="predicted"/>
<dbReference type="EMBL" id="JAYWIO010000003">
    <property type="protein sequence ID" value="KAK7273044.1"/>
    <property type="molecule type" value="Genomic_DNA"/>
</dbReference>